<protein>
    <submittedName>
        <fullName evidence="3">Uncharacterized protein</fullName>
    </submittedName>
</protein>
<sequence>MTHRYMPVFAFTLLLVGLSAGIIGLLGDNGDLFEVGVFIVITAVPLNMIRALQQSQRATADQLANADHNGYFRALDHVARGLLDVPRKPTPGHREHRAEPVAGNVIELRPNHVRSLERKAQ</sequence>
<feature type="transmembrane region" description="Helical" evidence="2">
    <location>
        <begin position="7"/>
        <end position="26"/>
    </location>
</feature>
<evidence type="ECO:0000313" key="3">
    <source>
        <dbReference type="EMBL" id="GHA19617.1"/>
    </source>
</evidence>
<feature type="transmembrane region" description="Helical" evidence="2">
    <location>
        <begin position="32"/>
        <end position="49"/>
    </location>
</feature>
<dbReference type="AlphaFoldDB" id="A0A918S296"/>
<dbReference type="EMBL" id="BMWH01000069">
    <property type="protein sequence ID" value="GHA19617.1"/>
    <property type="molecule type" value="Genomic_DNA"/>
</dbReference>
<comment type="caution">
    <text evidence="3">The sequence shown here is derived from an EMBL/GenBank/DDBJ whole genome shotgun (WGS) entry which is preliminary data.</text>
</comment>
<feature type="region of interest" description="Disordered" evidence="1">
    <location>
        <begin position="84"/>
        <end position="104"/>
    </location>
</feature>
<dbReference type="Proteomes" id="UP000623010">
    <property type="component" value="Unassembled WGS sequence"/>
</dbReference>
<gene>
    <name evidence="3" type="ORF">GCM10010389_66460</name>
</gene>
<evidence type="ECO:0000313" key="4">
    <source>
        <dbReference type="Proteomes" id="UP000623010"/>
    </source>
</evidence>
<organism evidence="3 4">
    <name type="scientific">Streptomyces echinoruber</name>
    <dbReference type="NCBI Taxonomy" id="68898"/>
    <lineage>
        <taxon>Bacteria</taxon>
        <taxon>Bacillati</taxon>
        <taxon>Actinomycetota</taxon>
        <taxon>Actinomycetes</taxon>
        <taxon>Kitasatosporales</taxon>
        <taxon>Streptomycetaceae</taxon>
        <taxon>Streptomyces</taxon>
    </lineage>
</organism>
<keyword evidence="4" id="KW-1185">Reference proteome</keyword>
<evidence type="ECO:0000256" key="1">
    <source>
        <dbReference type="SAM" id="MobiDB-lite"/>
    </source>
</evidence>
<reference evidence="3" key="2">
    <citation type="submission" date="2020-09" db="EMBL/GenBank/DDBJ databases">
        <authorList>
            <person name="Sun Q."/>
            <person name="Ohkuma M."/>
        </authorList>
    </citation>
    <scope>NUCLEOTIDE SEQUENCE</scope>
    <source>
        <strain evidence="3">JCM 5016</strain>
    </source>
</reference>
<keyword evidence="2" id="KW-0812">Transmembrane</keyword>
<accession>A0A918S296</accession>
<evidence type="ECO:0000256" key="2">
    <source>
        <dbReference type="SAM" id="Phobius"/>
    </source>
</evidence>
<keyword evidence="2" id="KW-0472">Membrane</keyword>
<name>A0A918S296_9ACTN</name>
<keyword evidence="2" id="KW-1133">Transmembrane helix</keyword>
<proteinExistence type="predicted"/>
<reference evidence="3" key="1">
    <citation type="journal article" date="2014" name="Int. J. Syst. Evol. Microbiol.">
        <title>Complete genome sequence of Corynebacterium casei LMG S-19264T (=DSM 44701T), isolated from a smear-ripened cheese.</title>
        <authorList>
            <consortium name="US DOE Joint Genome Institute (JGI-PGF)"/>
            <person name="Walter F."/>
            <person name="Albersmeier A."/>
            <person name="Kalinowski J."/>
            <person name="Ruckert C."/>
        </authorList>
    </citation>
    <scope>NUCLEOTIDE SEQUENCE</scope>
    <source>
        <strain evidence="3">JCM 5016</strain>
    </source>
</reference>